<evidence type="ECO:0000313" key="1">
    <source>
        <dbReference type="EMBL" id="PQJ28782.1"/>
    </source>
</evidence>
<dbReference type="Proteomes" id="UP000239907">
    <property type="component" value="Unassembled WGS sequence"/>
</dbReference>
<proteinExistence type="predicted"/>
<reference evidence="1 2" key="1">
    <citation type="submission" date="2016-12" db="EMBL/GenBank/DDBJ databases">
        <title>Study of bacterial adaptation to deep sea.</title>
        <authorList>
            <person name="Song J."/>
            <person name="Yoshizawa S."/>
            <person name="Kogure K."/>
        </authorList>
    </citation>
    <scope>NUCLEOTIDE SEQUENCE [LARGE SCALE GENOMIC DNA]</scope>
    <source>
        <strain evidence="1 2">SAORIC-165</strain>
    </source>
</reference>
<gene>
    <name evidence="1" type="ORF">BSZ32_09935</name>
</gene>
<organism evidence="1 2">
    <name type="scientific">Rubritalea profundi</name>
    <dbReference type="NCBI Taxonomy" id="1658618"/>
    <lineage>
        <taxon>Bacteria</taxon>
        <taxon>Pseudomonadati</taxon>
        <taxon>Verrucomicrobiota</taxon>
        <taxon>Verrucomicrobiia</taxon>
        <taxon>Verrucomicrobiales</taxon>
        <taxon>Rubritaleaceae</taxon>
        <taxon>Rubritalea</taxon>
    </lineage>
</organism>
<dbReference type="Gene3D" id="3.40.50.1820">
    <property type="entry name" value="alpha/beta hydrolase"/>
    <property type="match status" value="1"/>
</dbReference>
<accession>A0A2S7U388</accession>
<evidence type="ECO:0000313" key="2">
    <source>
        <dbReference type="Proteomes" id="UP000239907"/>
    </source>
</evidence>
<protein>
    <recommendedName>
        <fullName evidence="3">Phospholipase/carboxylesterase/thioesterase domain-containing protein</fullName>
    </recommendedName>
</protein>
<keyword evidence="2" id="KW-1185">Reference proteome</keyword>
<name>A0A2S7U388_9BACT</name>
<dbReference type="InterPro" id="IPR029058">
    <property type="entry name" value="AB_hydrolase_fold"/>
</dbReference>
<dbReference type="EMBL" id="MQWA01000001">
    <property type="protein sequence ID" value="PQJ28782.1"/>
    <property type="molecule type" value="Genomic_DNA"/>
</dbReference>
<evidence type="ECO:0008006" key="3">
    <source>
        <dbReference type="Google" id="ProtNLM"/>
    </source>
</evidence>
<dbReference type="SUPFAM" id="SSF53474">
    <property type="entry name" value="alpha/beta-Hydrolases"/>
    <property type="match status" value="1"/>
</dbReference>
<comment type="caution">
    <text evidence="1">The sequence shown here is derived from an EMBL/GenBank/DDBJ whole genome shotgun (WGS) entry which is preliminary data.</text>
</comment>
<dbReference type="AlphaFoldDB" id="A0A2S7U388"/>
<feature type="non-terminal residue" evidence="1">
    <location>
        <position position="185"/>
    </location>
</feature>
<sequence>MNKQIAILGLLLLNSAFVLGGQTKIPENSRIVHIKPGPQDNFSKAVFYLRVPEKVTKPKYILVLLKGINADGSGLLEHKQWLQFASETQAAIVACTLVKKDKKKYDKHNHYAAAQCGSGAALESAIEKLDEAQKDYSLKDLPLLIYGFSAGGQFAFGFSCHNPTRMIGFAAGKGGYYYPEAIKGT</sequence>